<accession>A0A7G9RGT5</accession>
<dbReference type="EMBL" id="CP060713">
    <property type="protein sequence ID" value="QNN54810.1"/>
    <property type="molecule type" value="Genomic_DNA"/>
</dbReference>
<dbReference type="KEGG" id="nmes:H9L09_03480"/>
<organism evidence="1 2">
    <name type="scientific">Nocardioides mesophilus</name>
    <dbReference type="NCBI Taxonomy" id="433659"/>
    <lineage>
        <taxon>Bacteria</taxon>
        <taxon>Bacillati</taxon>
        <taxon>Actinomycetota</taxon>
        <taxon>Actinomycetes</taxon>
        <taxon>Propionibacteriales</taxon>
        <taxon>Nocardioidaceae</taxon>
        <taxon>Nocardioides</taxon>
    </lineage>
</organism>
<proteinExistence type="predicted"/>
<protein>
    <submittedName>
        <fullName evidence="1">Uncharacterized protein</fullName>
    </submittedName>
</protein>
<keyword evidence="2" id="KW-1185">Reference proteome</keyword>
<dbReference type="Proteomes" id="UP000515947">
    <property type="component" value="Chromosome"/>
</dbReference>
<name>A0A7G9RGT5_9ACTN</name>
<evidence type="ECO:0000313" key="2">
    <source>
        <dbReference type="Proteomes" id="UP000515947"/>
    </source>
</evidence>
<reference evidence="1 2" key="1">
    <citation type="submission" date="2020-08" db="EMBL/GenBank/DDBJ databases">
        <title>Genome sequence of Nocardioides mesophilus KACC 16243T.</title>
        <authorList>
            <person name="Hyun D.-W."/>
            <person name="Bae J.-W."/>
        </authorList>
    </citation>
    <scope>NUCLEOTIDE SEQUENCE [LARGE SCALE GENOMIC DNA]</scope>
    <source>
        <strain evidence="1 2">KACC 16243</strain>
    </source>
</reference>
<sequence>MPPFLARLLDDAAIFPPGNAPLPDAVRAHEVHRVAAYAAMVGPLVVDDPRLPDLIGLAPAGPTPLEVAVVVTGGAGALGPAVHWAERSEALRLAGVEIALRGTDTSELPHNARRIVTAVDQLLADGALDDDTTISIEMPRLHGAAPGHSWLSALDEIAASDHRLKFRTGGADADAFPGPAELATCIGAALDRELRFKCTAGLHHALRHRDPDTGFDQHGFLNVLLATRLNLDGASADDVVAVLDRTDPDDVRRLVEEHAEGLAGARRWFTSIGTCSVTEPLADLAALGLLPDLPATPSPTPEEHA</sequence>
<gene>
    <name evidence="1" type="ORF">H9L09_03480</name>
</gene>
<dbReference type="AlphaFoldDB" id="A0A7G9RGT5"/>
<evidence type="ECO:0000313" key="1">
    <source>
        <dbReference type="EMBL" id="QNN54810.1"/>
    </source>
</evidence>